<accession>E3G2D0</accession>
<dbReference type="InterPro" id="IPR038056">
    <property type="entry name" value="YjbR-like_sf"/>
</dbReference>
<proteinExistence type="predicted"/>
<dbReference type="STRING" id="701347.Entcl_4114"/>
<dbReference type="AlphaFoldDB" id="E3G2D0"/>
<dbReference type="EMBL" id="CP002272">
    <property type="protein sequence ID" value="ADO50347.1"/>
    <property type="molecule type" value="Genomic_DNA"/>
</dbReference>
<sequence>MMTNSDLLQYCMAKPGAEQSVHSDWKATQIKVSDVLFAMVKEVEGRPAASLKTSPELAELLRERHSDVRPSKHLNKAHWSTVYLDGSLPDSQIYYLVDASYQQAIELLPEQVRQQLSV</sequence>
<dbReference type="Proteomes" id="UP000006872">
    <property type="component" value="Chromosome"/>
</dbReference>
<dbReference type="Pfam" id="PF04237">
    <property type="entry name" value="YjbR"/>
    <property type="match status" value="1"/>
</dbReference>
<protein>
    <recommendedName>
        <fullName evidence="3">MmcQ/YjbR family DNA-binding protein</fullName>
    </recommendedName>
</protein>
<gene>
    <name evidence="1" type="ordered locus">Entcl_4114</name>
</gene>
<name>E3G2D0_ENTLS</name>
<dbReference type="InterPro" id="IPR007351">
    <property type="entry name" value="YjbR"/>
</dbReference>
<dbReference type="SUPFAM" id="SSF142906">
    <property type="entry name" value="YjbR-like"/>
    <property type="match status" value="1"/>
</dbReference>
<organism evidence="1 2">
    <name type="scientific">Enterobacter lignolyticus (strain SCF1)</name>
    <dbReference type="NCBI Taxonomy" id="701347"/>
    <lineage>
        <taxon>Bacteria</taxon>
        <taxon>Pseudomonadati</taxon>
        <taxon>Pseudomonadota</taxon>
        <taxon>Gammaproteobacteria</taxon>
        <taxon>Enterobacterales</taxon>
        <taxon>Enterobacteriaceae</taxon>
        <taxon>Pluralibacter</taxon>
    </lineage>
</organism>
<dbReference type="PANTHER" id="PTHR35145:SF3">
    <property type="entry name" value="CYTOPLASMIC PROTEIN"/>
    <property type="match status" value="1"/>
</dbReference>
<dbReference type="Gene3D" id="3.90.1150.30">
    <property type="match status" value="1"/>
</dbReference>
<evidence type="ECO:0000313" key="2">
    <source>
        <dbReference type="Proteomes" id="UP000006872"/>
    </source>
</evidence>
<evidence type="ECO:0000313" key="1">
    <source>
        <dbReference type="EMBL" id="ADO50347.1"/>
    </source>
</evidence>
<dbReference type="HOGENOM" id="CLU_105851_1_2_6"/>
<keyword evidence="2" id="KW-1185">Reference proteome</keyword>
<dbReference type="InterPro" id="IPR058532">
    <property type="entry name" value="YjbR/MT2646/Rv2570-like"/>
</dbReference>
<dbReference type="eggNOG" id="COG2315">
    <property type="taxonomic scope" value="Bacteria"/>
</dbReference>
<dbReference type="PANTHER" id="PTHR35145">
    <property type="entry name" value="CYTOPLASMIC PROTEIN-RELATED"/>
    <property type="match status" value="1"/>
</dbReference>
<dbReference type="KEGG" id="esc:Entcl_4114"/>
<reference evidence="1 2" key="2">
    <citation type="journal article" date="2011" name="Stand. Genomic Sci.">
        <title>Complete genome sequence of 'Enterobacter lignolyticus' SCF1.</title>
        <authorList>
            <person name="Deangelis K.M."/>
            <person name="D'Haeseleer P."/>
            <person name="Chivian D."/>
            <person name="Fortney J.L."/>
            <person name="Khudyakov J."/>
            <person name="Simmons B."/>
            <person name="Woo H."/>
            <person name="Arkin A.P."/>
            <person name="Davenport K.W."/>
            <person name="Goodwin L."/>
            <person name="Chen A."/>
            <person name="Ivanova N."/>
            <person name="Kyrpides N.C."/>
            <person name="Mavromatis K."/>
            <person name="Woyke T."/>
            <person name="Hazen T.C."/>
        </authorList>
    </citation>
    <scope>NUCLEOTIDE SEQUENCE [LARGE SCALE GENOMIC DNA]</scope>
    <source>
        <strain evidence="1 2">SCF1</strain>
    </source>
</reference>
<evidence type="ECO:0008006" key="3">
    <source>
        <dbReference type="Google" id="ProtNLM"/>
    </source>
</evidence>
<reference evidence="2" key="1">
    <citation type="submission" date="2010-10" db="EMBL/GenBank/DDBJ databases">
        <title>Complete sequence of Enterobacter cloacae SCF1.</title>
        <authorList>
            <consortium name="US DOE Joint Genome Institute"/>
            <person name="Lucas S."/>
            <person name="Copeland A."/>
            <person name="Lapidus A."/>
            <person name="Cheng J.-F."/>
            <person name="Bruce D."/>
            <person name="Goodwin L."/>
            <person name="Pitluck S."/>
            <person name="Davenport K."/>
            <person name="Detter J.C."/>
            <person name="Han C."/>
            <person name="Tapia R."/>
            <person name="Land M."/>
            <person name="Hauser L."/>
            <person name="Chang Y.-J."/>
            <person name="Jeffries C."/>
            <person name="Kyrpides N."/>
            <person name="Ivanova N."/>
            <person name="Mikhailova N."/>
            <person name="DeAngelis K."/>
            <person name="Arkin A.P."/>
            <person name="Chivian D."/>
            <person name="Edwards B."/>
            <person name="Woo H."/>
            <person name="Hazen T.C."/>
            <person name="Woyke T."/>
        </authorList>
    </citation>
    <scope>NUCLEOTIDE SEQUENCE [LARGE SCALE GENOMIC DNA]</scope>
    <source>
        <strain evidence="2">SCF1</strain>
    </source>
</reference>